<dbReference type="PANTHER" id="PTHR47804:SF1">
    <property type="entry name" value="DUF2421 DOMAIN-CONTAINING PROTEIN"/>
    <property type="match status" value="1"/>
</dbReference>
<feature type="repeat" description="Solcar" evidence="12">
    <location>
        <begin position="1604"/>
        <end position="1705"/>
    </location>
</feature>
<comment type="similarity">
    <text evidence="2">Belongs to the mitochondrial carrier (TC 2.A.29) family.</text>
</comment>
<comment type="subcellular location">
    <subcellularLocation>
        <location evidence="1">Mitochondrion inner membrane</location>
        <topology evidence="1">Multi-pass membrane protein</topology>
    </subcellularLocation>
</comment>
<dbReference type="InterPro" id="IPR018108">
    <property type="entry name" value="MCP_transmembrane"/>
</dbReference>
<feature type="compositionally biased region" description="Basic and acidic residues" evidence="13">
    <location>
        <begin position="669"/>
        <end position="686"/>
    </location>
</feature>
<keyword evidence="8" id="KW-0106">Calcium</keyword>
<dbReference type="InterPro" id="IPR002067">
    <property type="entry name" value="MCP"/>
</dbReference>
<feature type="compositionally biased region" description="Polar residues" evidence="13">
    <location>
        <begin position="632"/>
        <end position="650"/>
    </location>
</feature>
<feature type="transmembrane region" description="Helical" evidence="14">
    <location>
        <begin position="1042"/>
        <end position="1063"/>
    </location>
</feature>
<feature type="transmembrane region" description="Helical" evidence="14">
    <location>
        <begin position="503"/>
        <end position="521"/>
    </location>
</feature>
<evidence type="ECO:0000256" key="1">
    <source>
        <dbReference type="ARBA" id="ARBA00004448"/>
    </source>
</evidence>
<reference evidence="18 19" key="1">
    <citation type="submission" date="2014-09" db="EMBL/GenBank/DDBJ databases">
        <authorList>
            <person name="Ellenberger Sabrina"/>
        </authorList>
    </citation>
    <scope>NUCLEOTIDE SEQUENCE [LARGE SCALE GENOMIC DNA]</scope>
    <source>
        <strain evidence="18 19">CBS 412.66</strain>
    </source>
</reference>
<feature type="transmembrane region" description="Helical" evidence="14">
    <location>
        <begin position="376"/>
        <end position="395"/>
    </location>
</feature>
<evidence type="ECO:0000313" key="19">
    <source>
        <dbReference type="Proteomes" id="UP000054107"/>
    </source>
</evidence>
<gene>
    <name evidence="18" type="primary">PARPA_07557.1 scaffold 28415</name>
</gene>
<evidence type="ECO:0000256" key="9">
    <source>
        <dbReference type="ARBA" id="ARBA00022989"/>
    </source>
</evidence>
<evidence type="ECO:0000256" key="2">
    <source>
        <dbReference type="ARBA" id="ARBA00006375"/>
    </source>
</evidence>
<dbReference type="Pfam" id="PF00153">
    <property type="entry name" value="Mito_carr"/>
    <property type="match status" value="3"/>
</dbReference>
<evidence type="ECO:0000256" key="7">
    <source>
        <dbReference type="ARBA" id="ARBA00022792"/>
    </source>
</evidence>
<feature type="repeat" description="Solcar" evidence="12">
    <location>
        <begin position="1718"/>
        <end position="1817"/>
    </location>
</feature>
<evidence type="ECO:0000259" key="16">
    <source>
        <dbReference type="Pfam" id="PF10337"/>
    </source>
</evidence>
<evidence type="ECO:0000259" key="17">
    <source>
        <dbReference type="Pfam" id="PF13515"/>
    </source>
</evidence>
<feature type="compositionally biased region" description="Acidic residues" evidence="13">
    <location>
        <begin position="297"/>
        <end position="306"/>
    </location>
</feature>
<feature type="repeat" description="Solcar" evidence="12">
    <location>
        <begin position="1835"/>
        <end position="1924"/>
    </location>
</feature>
<feature type="transmembrane region" description="Helical" evidence="14">
    <location>
        <begin position="407"/>
        <end position="431"/>
    </location>
</feature>
<feature type="domain" description="Putative ER transporter 6TM N-terminal" evidence="16">
    <location>
        <begin position="436"/>
        <end position="691"/>
    </location>
</feature>
<feature type="domain" description="Integral membrane bound transporter" evidence="17">
    <location>
        <begin position="1014"/>
        <end position="1141"/>
    </location>
</feature>
<dbReference type="SUPFAM" id="SSF103506">
    <property type="entry name" value="Mitochondrial carrier"/>
    <property type="match status" value="1"/>
</dbReference>
<sequence length="1928" mass="217748">MPSPNTRKDDKPLSKTLARYVTTAPEINVSASSVPDDSFFTPNPTPSASRNSLLSNLRPMPSTSSRSAFSIQTFHTAIGLDESDDEQQEQRLETIIENEKTTLSVEPRATIEHKNNTLTVDSPITPNEPNSMNQYRAIAPPITASSSSNLLVHPMSVVQSTSGSIPNNFYYYGSLDSGMLSRSPAGSYYHDYFSEEYEVVLDDGTRQKRSVSLSTMPMAASMDCGKRKFKGHYNHLYFDGNGDETEVSEHHQRQASKSQANEFYNHLLEEEERRALLCPTSSSDPNMIIQDLQPNETSEDEDEFEQETNGRVQRKRRGKKSKKSNRNCFSRGVKSMYEWIVRHFFTLSYRQKMVLKCSFAYLLGSLFTFVPALNSMLGSANISSHVIATVTVFFIPSKTVGGMVEAASYGLLYTVCALLISLLSMLVAIYLRSLDYYVTSCCVTLGFWLAGSTFVLSFIKAHYNKPAIGTGCGLGFMIIFPVLVKEGSVIPSYFDPTYIEEMFAIVTIGTAISAFVCWFIWPMTATKKLKADINDTLTAIKILLKLLTKTFLLDTDLPEFTANENLQNAINAHRTSFTSLQSSLADAKKEYYNLDIWRHAAGYDTIVSSLQRLAQHVGGLRSSCGLQFEAMKSSTSQEKKNASNYGSIPQESDKSNFRHGRKKKVYHVKPTDQRKRMEYELKKEHTLSTQSMVGNSNRNSLDADADDDNCGRSLKKQTERQPLNGYYHIEQETDDGNLVTEEEQEKEEGALVQFIKTVRPPMKSLAYTCKQTIVHLQSRFTRQITETTPSFGLMRQNLAMAMSLFEESQQLALTRMYRRKMKRMAMKNTTINPEELQSHLMNQFPAEDVFLVYFFVFCLLEFAKELMVLVECVQSVFEYDEEQSKKGGFWQMFKRYLISPFWFLCCCFYSRQRHSDAQNQYPEQETTTDDGISSKKAKHVIIKKSSIDSFVPNNNNTFNTLHTPKPKTKVRRFFLTLWGFFSWFRQHTVRYASKSTLIALAIASMAFIPATREYFITWKMDWTLITVMAVMSPTVGGTNQVAVLRVLATILGSVIAVLFYLFLPHQGPILLIMSWAFSIPCFWMILNHKHGRFGLFSLLSYNLIVPFMYNHRNEEQAVDVIELAFMRCATVSAGVIIGLVVTAYIWPFEARKEMRKGLSDLLIRLSWYYKQLVAEYSEDNTRSIGHTTATKNDSNINYSHLVKKAILDGRAANDGRDNDRLVTSREELEALAKRNEARSIQFQHVELSLQVSLVELQSLLAYAPNEPRLKGPFPVKTYEAMLTSCQNILDKFLSIRIVILKDVWATQVRRDLMLPASQELMEMAGSVLLYFYLLASALQLKTPLPPYLPPAEKAREMLMLKLQKLPKLTADLKKNNSLDSSDSVKDECYMVYYAYVIMMESIIIELDKVNIFKKLINVMSSSIPGSPHPYFDEKAGEREARIKSLFESLDSKGRGYLDSEAILGGFLKLTHLPAHTRYVTDLLTKCDTAQDGIIDYQEFRAYVLDKEKDLWQLFSEINKSGDFRIHAKDLECALKDAGIHVTDEDIENFMHVIDIVNASNPAFPLPQLLPRETTILEIYQYYQSSTQLTHDAEVVIPHTDETAHNAYKYLAAGGMAGAVSRTCTAPFDRLKIYLITQTSYAKTHQQPITSTANTKSAQSALLTGMKNIYRQGGFRAFFVGNGLNVIKIVPESAIKFYVFETAKSVLAELTNSEDKNGIPVSARFVAGGIAGLCAQFCIYPVETLKTRIMSSMIIETNGEKKSDAFRARQKSLIFNTAKSMYKTGGLKGFWPGLTVSLMGVFPYQALDMGIYETLKVTYLQYINSQKDEQGKGKQPNVLILWACGMVSGSIGASSVYPLNMIRTRLQAQGTPAHPYRYTSAWDAAKKTLHADGVRGFYKGLGPTLFKVVPSVSISYAVYEFSKRTLGIS</sequence>
<dbReference type="OrthoDB" id="68611at2759"/>
<dbReference type="Gene3D" id="1.10.238.10">
    <property type="entry name" value="EF-hand"/>
    <property type="match status" value="1"/>
</dbReference>
<dbReference type="EMBL" id="LN729787">
    <property type="protein sequence ID" value="CEP13478.1"/>
    <property type="molecule type" value="Genomic_DNA"/>
</dbReference>
<evidence type="ECO:0000256" key="12">
    <source>
        <dbReference type="PROSITE-ProRule" id="PRU00282"/>
    </source>
</evidence>
<dbReference type="InterPro" id="IPR052430">
    <property type="entry name" value="IVT-Associated"/>
</dbReference>
<keyword evidence="3" id="KW-0813">Transport</keyword>
<evidence type="ECO:0000256" key="11">
    <source>
        <dbReference type="ARBA" id="ARBA00023136"/>
    </source>
</evidence>
<dbReference type="InterPro" id="IPR023395">
    <property type="entry name" value="MCP_dom_sf"/>
</dbReference>
<feature type="transmembrane region" description="Helical" evidence="14">
    <location>
        <begin position="1069"/>
        <end position="1086"/>
    </location>
</feature>
<keyword evidence="19" id="KW-1185">Reference proteome</keyword>
<dbReference type="InterPro" id="IPR018823">
    <property type="entry name" value="ArAE_2_N"/>
</dbReference>
<dbReference type="PRINTS" id="PR00926">
    <property type="entry name" value="MITOCARRIER"/>
</dbReference>
<feature type="transmembrane region" description="Helical" evidence="14">
    <location>
        <begin position="353"/>
        <end position="370"/>
    </location>
</feature>
<keyword evidence="4 12" id="KW-0812">Transmembrane</keyword>
<dbReference type="SUPFAM" id="SSF47473">
    <property type="entry name" value="EF-hand"/>
    <property type="match status" value="1"/>
</dbReference>
<evidence type="ECO:0000256" key="4">
    <source>
        <dbReference type="ARBA" id="ARBA00022692"/>
    </source>
</evidence>
<keyword evidence="7" id="KW-0999">Mitochondrion inner membrane</keyword>
<evidence type="ECO:0000256" key="13">
    <source>
        <dbReference type="SAM" id="MobiDB-lite"/>
    </source>
</evidence>
<dbReference type="PROSITE" id="PS50920">
    <property type="entry name" value="SOLCAR"/>
    <property type="match status" value="3"/>
</dbReference>
<proteinExistence type="inferred from homology"/>
<feature type="transmembrane region" description="Helical" evidence="14">
    <location>
        <begin position="991"/>
        <end position="1010"/>
    </location>
</feature>
<dbReference type="STRING" id="35722.A0A0B7N5C0"/>
<dbReference type="InterPro" id="IPR018820">
    <property type="entry name" value="BRE4-related_DUF2421"/>
</dbReference>
<dbReference type="InterPro" id="IPR036259">
    <property type="entry name" value="MFS_trans_sf"/>
</dbReference>
<evidence type="ECO:0000259" key="15">
    <source>
        <dbReference type="Pfam" id="PF10334"/>
    </source>
</evidence>
<feature type="transmembrane region" description="Helical" evidence="14">
    <location>
        <begin position="1124"/>
        <end position="1146"/>
    </location>
</feature>
<dbReference type="InterPro" id="IPR049453">
    <property type="entry name" value="Memb_transporter_dom"/>
</dbReference>
<feature type="compositionally biased region" description="Low complexity" evidence="13">
    <location>
        <begin position="49"/>
        <end position="58"/>
    </location>
</feature>
<keyword evidence="10" id="KW-0496">Mitochondrion</keyword>
<evidence type="ECO:0000313" key="18">
    <source>
        <dbReference type="EMBL" id="CEP13478.1"/>
    </source>
</evidence>
<evidence type="ECO:0000256" key="8">
    <source>
        <dbReference type="ARBA" id="ARBA00022837"/>
    </source>
</evidence>
<feature type="region of interest" description="Disordered" evidence="13">
    <location>
        <begin position="31"/>
        <end position="66"/>
    </location>
</feature>
<keyword evidence="5" id="KW-0479">Metal-binding</keyword>
<feature type="region of interest" description="Disordered" evidence="13">
    <location>
        <begin position="294"/>
        <end position="327"/>
    </location>
</feature>
<accession>A0A0B7N5C0</accession>
<protein>
    <recommendedName>
        <fullName evidence="20">Calmodulin</fullName>
    </recommendedName>
</protein>
<feature type="compositionally biased region" description="Polar residues" evidence="13">
    <location>
        <begin position="687"/>
        <end position="700"/>
    </location>
</feature>
<evidence type="ECO:0000256" key="6">
    <source>
        <dbReference type="ARBA" id="ARBA00022737"/>
    </source>
</evidence>
<organism evidence="18 19">
    <name type="scientific">Parasitella parasitica</name>
    <dbReference type="NCBI Taxonomy" id="35722"/>
    <lineage>
        <taxon>Eukaryota</taxon>
        <taxon>Fungi</taxon>
        <taxon>Fungi incertae sedis</taxon>
        <taxon>Mucoromycota</taxon>
        <taxon>Mucoromycotina</taxon>
        <taxon>Mucoromycetes</taxon>
        <taxon>Mucorales</taxon>
        <taxon>Mucorineae</taxon>
        <taxon>Mucoraceae</taxon>
        <taxon>Parasitella</taxon>
    </lineage>
</organism>
<evidence type="ECO:0008006" key="20">
    <source>
        <dbReference type="Google" id="ProtNLM"/>
    </source>
</evidence>
<dbReference type="GO" id="GO:0055085">
    <property type="term" value="P:transmembrane transport"/>
    <property type="evidence" value="ECO:0007669"/>
    <property type="project" value="InterPro"/>
</dbReference>
<keyword evidence="11 12" id="KW-0472">Membrane</keyword>
<feature type="region of interest" description="Disordered" evidence="13">
    <location>
        <begin position="631"/>
        <end position="708"/>
    </location>
</feature>
<feature type="transmembrane region" description="Helical" evidence="14">
    <location>
        <begin position="1093"/>
        <end position="1109"/>
    </location>
</feature>
<feature type="compositionally biased region" description="Basic residues" evidence="13">
    <location>
        <begin position="657"/>
        <end position="667"/>
    </location>
</feature>
<keyword evidence="6" id="KW-0677">Repeat</keyword>
<evidence type="ECO:0000256" key="14">
    <source>
        <dbReference type="SAM" id="Phobius"/>
    </source>
</evidence>
<dbReference type="GO" id="GO:0046872">
    <property type="term" value="F:metal ion binding"/>
    <property type="evidence" value="ECO:0007669"/>
    <property type="project" value="UniProtKB-KW"/>
</dbReference>
<dbReference type="FunFam" id="1.50.40.10:FF:000016">
    <property type="entry name" value="Solute carrier family 25 member 23"/>
    <property type="match status" value="1"/>
</dbReference>
<feature type="domain" description="DUF2421" evidence="15">
    <location>
        <begin position="1240"/>
        <end position="1413"/>
    </location>
</feature>
<evidence type="ECO:0000256" key="10">
    <source>
        <dbReference type="ARBA" id="ARBA00023128"/>
    </source>
</evidence>
<keyword evidence="9 14" id="KW-1133">Transmembrane helix</keyword>
<dbReference type="Proteomes" id="UP000054107">
    <property type="component" value="Unassembled WGS sequence"/>
</dbReference>
<dbReference type="Gene3D" id="1.50.40.10">
    <property type="entry name" value="Mitochondrial carrier domain"/>
    <property type="match status" value="1"/>
</dbReference>
<feature type="compositionally biased region" description="Polar residues" evidence="13">
    <location>
        <begin position="31"/>
        <end position="48"/>
    </location>
</feature>
<dbReference type="Pfam" id="PF13515">
    <property type="entry name" value="FUSC_2"/>
    <property type="match status" value="1"/>
</dbReference>
<feature type="compositionally biased region" description="Basic residues" evidence="13">
    <location>
        <begin position="312"/>
        <end position="325"/>
    </location>
</feature>
<dbReference type="Pfam" id="PF10334">
    <property type="entry name" value="BRE4"/>
    <property type="match status" value="1"/>
</dbReference>
<evidence type="ECO:0000256" key="3">
    <source>
        <dbReference type="ARBA" id="ARBA00022448"/>
    </source>
</evidence>
<dbReference type="SUPFAM" id="SSF103473">
    <property type="entry name" value="MFS general substrate transporter"/>
    <property type="match status" value="1"/>
</dbReference>
<dbReference type="InterPro" id="IPR011992">
    <property type="entry name" value="EF-hand-dom_pair"/>
</dbReference>
<evidence type="ECO:0000256" key="5">
    <source>
        <dbReference type="ARBA" id="ARBA00022723"/>
    </source>
</evidence>
<feature type="transmembrane region" description="Helical" evidence="14">
    <location>
        <begin position="466"/>
        <end position="483"/>
    </location>
</feature>
<name>A0A0B7N5C0_9FUNG</name>
<feature type="transmembrane region" description="Helical" evidence="14">
    <location>
        <begin position="437"/>
        <end position="459"/>
    </location>
</feature>
<dbReference type="PANTHER" id="PTHR47804">
    <property type="entry name" value="60S RIBOSOMAL PROTEIN L19"/>
    <property type="match status" value="1"/>
</dbReference>
<dbReference type="GO" id="GO:0005743">
    <property type="term" value="C:mitochondrial inner membrane"/>
    <property type="evidence" value="ECO:0007669"/>
    <property type="project" value="UniProtKB-SubCell"/>
</dbReference>
<dbReference type="Pfam" id="PF10337">
    <property type="entry name" value="ArAE_2_N"/>
    <property type="match status" value="1"/>
</dbReference>